<dbReference type="RefSeq" id="WP_134382457.1">
    <property type="nucleotide sequence ID" value="NZ_SORX01000010.1"/>
</dbReference>
<organism evidence="1 2">
    <name type="scientific">Jeotgalibacillus salarius</name>
    <dbReference type="NCBI Taxonomy" id="546023"/>
    <lineage>
        <taxon>Bacteria</taxon>
        <taxon>Bacillati</taxon>
        <taxon>Bacillota</taxon>
        <taxon>Bacilli</taxon>
        <taxon>Bacillales</taxon>
        <taxon>Caryophanaceae</taxon>
        <taxon>Jeotgalibacillus</taxon>
    </lineage>
</organism>
<proteinExistence type="predicted"/>
<dbReference type="EMBL" id="SORX01000010">
    <property type="protein sequence ID" value="TFD99414.1"/>
    <property type="molecule type" value="Genomic_DNA"/>
</dbReference>
<reference evidence="1 2" key="1">
    <citation type="submission" date="2019-03" db="EMBL/GenBank/DDBJ databases">
        <authorList>
            <person name="Yang Y."/>
        </authorList>
    </citation>
    <scope>NUCLEOTIDE SEQUENCE [LARGE SCALE GENOMIC DNA]</scope>
    <source>
        <strain evidence="1 2">ASL-1</strain>
    </source>
</reference>
<dbReference type="OrthoDB" id="8910972at2"/>
<evidence type="ECO:0000313" key="2">
    <source>
        <dbReference type="Proteomes" id="UP000297776"/>
    </source>
</evidence>
<dbReference type="AlphaFoldDB" id="A0A4Y8LB70"/>
<name>A0A4Y8LB70_9BACL</name>
<accession>A0A4Y8LB70</accession>
<sequence>MSYFQVTSEDITKLKDFELTKLLSTLLYNEAEKYGIVKSSVSVALNITVGDGGEDGSIKWENNIESTDWLPNRYTLFQVKATDMPPSTCKQEVLGPNGSLKDRVEDVIISQGSYILFHNKELNQKQILHRIEAIKEAVISVRNDINPSIEIYDANKIAEWCNQYVAAIYSVWEWNGKPVLAGSKTWNEWNGHKEFQSDFVSTFETDQMIGDLREYLKDEKKVSRIIGLPGKGKTRLALEVFRSDGSIDIEVLNKRVVYIDATYSRESIFTSIASWRNLGISGVLVVDNCDYELHKILKSEVEHAESKFSLLTIDYNLHSSASSDPLINLEDVPNTIIEGIIKNSYPGMSEEDLKRIVAFADGFPSIATLLAEARINDLETIGSIQDETLVRKLLWGRDTVDDSALKVIEACAVFEHLGFMQEKEFEMEYVAEHICEVSIDDFYEKCHYFIKKKIIVQHGRYIKLVPKTLAITLAAQWWEKCRPQKAQEILSNQDMPSSMVEQLCNQISKLHFLEKAKELTSSLCGIQAPFGQAEILSSKIGSRIFCSFVEIDPVVTVEALDREFGNMKITELKKVKEGRRDLVRSLEKLCFWEETFNMAAKTLAKFAAAENEHWSNNATGQFNQLFHYILSGTQADLKSRCSVITWAIFHKDKELKKIGIGAASHALKSRGFSRMIGVENQGTRPSMQEWKPDTWAEVFEYWDQIISILVESITKEDEYSDLICEVFLKNIFGLMRSGYVENIDQPLRVIFEKKNNYWPEFIDEINQALKFEGSKMPKNVIDLIKGWEDTLQPQDTITKVKLFVSNANDDYIFNEEEGSGSKYRNAAQDKIDQLIEEIYPDKANELESIVNVLVVGEQKQTFYFGKQISNKMSRKEKSVLLEIVYIKIKELLDSKENEQKVNMNLLGGILSSIQISEPELLQGFLTRLDNSPYSHILVELIRFIQVDKEILNSLQKHLKESIITADSLIGLAYSPALRDISEDNLMPFLRNLYELDEGYNQVVTWKIYYRSYLHTKTITLSTSQHIIYFLENSSDIFSEQSVSYEIVDVLNNLFSLEFINKENLSRDILNRLLDMLEKDIKYSLENLISEYIEVIIKNTPITSWEVLSIKLLEAEGIYKYRLNNILGNKFFKEESSVLQYIPVEFLKEWAKGEQRAPQVLADIYPINLKGSNDLIEHLIINYGRDEMVLGNVDRQLRTFSWSGSLIPYFEGLIRFYKKYVQATPPVRHWALKNIHYLEQDIKKEKIKEEEEDLRF</sequence>
<comment type="caution">
    <text evidence="1">The sequence shown here is derived from an EMBL/GenBank/DDBJ whole genome shotgun (WGS) entry which is preliminary data.</text>
</comment>
<dbReference type="InterPro" id="IPR027417">
    <property type="entry name" value="P-loop_NTPase"/>
</dbReference>
<evidence type="ECO:0000313" key="1">
    <source>
        <dbReference type="EMBL" id="TFD99414.1"/>
    </source>
</evidence>
<dbReference type="SUPFAM" id="SSF52540">
    <property type="entry name" value="P-loop containing nucleoside triphosphate hydrolases"/>
    <property type="match status" value="1"/>
</dbReference>
<keyword evidence="2" id="KW-1185">Reference proteome</keyword>
<dbReference type="Proteomes" id="UP000297776">
    <property type="component" value="Unassembled WGS sequence"/>
</dbReference>
<gene>
    <name evidence="1" type="ORF">E2626_14225</name>
</gene>
<protein>
    <submittedName>
        <fullName evidence="1">Uncharacterized protein</fullName>
    </submittedName>
</protein>